<keyword evidence="1" id="KW-0479">Metal-binding</keyword>
<evidence type="ECO:0000259" key="4">
    <source>
        <dbReference type="PROSITE" id="PS50048"/>
    </source>
</evidence>
<dbReference type="EMBL" id="ML986723">
    <property type="protein sequence ID" value="KAF2259054.1"/>
    <property type="molecule type" value="Genomic_DNA"/>
</dbReference>
<evidence type="ECO:0000256" key="1">
    <source>
        <dbReference type="ARBA" id="ARBA00022723"/>
    </source>
</evidence>
<dbReference type="PANTHER" id="PTHR47654:SF5">
    <property type="entry name" value="TRANSCRIPTION FACTOR DOMAIN-CONTAINING PROTEIN"/>
    <property type="match status" value="1"/>
</dbReference>
<dbReference type="PANTHER" id="PTHR47654">
    <property type="entry name" value="ZN(II)2CYS6 TRANSCRIPTION FACTOR (EUROFUNG)-RELATED"/>
    <property type="match status" value="1"/>
</dbReference>
<keyword evidence="6" id="KW-1185">Reference proteome</keyword>
<dbReference type="GO" id="GO:0008270">
    <property type="term" value="F:zinc ion binding"/>
    <property type="evidence" value="ECO:0007669"/>
    <property type="project" value="InterPro"/>
</dbReference>
<feature type="region of interest" description="Disordered" evidence="3">
    <location>
        <begin position="193"/>
        <end position="212"/>
    </location>
</feature>
<comment type="caution">
    <text evidence="5">The sequence shown here is derived from an EMBL/GenBank/DDBJ whole genome shotgun (WGS) entry which is preliminary data.</text>
</comment>
<dbReference type="Gene3D" id="4.10.240.10">
    <property type="entry name" value="Zn(2)-C6 fungal-type DNA-binding domain"/>
    <property type="match status" value="1"/>
</dbReference>
<dbReference type="GO" id="GO:0006351">
    <property type="term" value="P:DNA-templated transcription"/>
    <property type="evidence" value="ECO:0007669"/>
    <property type="project" value="InterPro"/>
</dbReference>
<proteinExistence type="predicted"/>
<dbReference type="CDD" id="cd00067">
    <property type="entry name" value="GAL4"/>
    <property type="match status" value="1"/>
</dbReference>
<feature type="domain" description="Zn(2)-C6 fungal-type" evidence="4">
    <location>
        <begin position="37"/>
        <end position="67"/>
    </location>
</feature>
<dbReference type="SMART" id="SM00906">
    <property type="entry name" value="Fungal_trans"/>
    <property type="match status" value="1"/>
</dbReference>
<feature type="compositionally biased region" description="Polar residues" evidence="3">
    <location>
        <begin position="118"/>
        <end position="128"/>
    </location>
</feature>
<gene>
    <name evidence="5" type="ORF">CC78DRAFT_572112</name>
</gene>
<evidence type="ECO:0000313" key="5">
    <source>
        <dbReference type="EMBL" id="KAF2259054.1"/>
    </source>
</evidence>
<feature type="region of interest" description="Disordered" evidence="3">
    <location>
        <begin position="116"/>
        <end position="144"/>
    </location>
</feature>
<dbReference type="PROSITE" id="PS00463">
    <property type="entry name" value="ZN2_CY6_FUNGAL_1"/>
    <property type="match status" value="1"/>
</dbReference>
<dbReference type="GO" id="GO:0000981">
    <property type="term" value="F:DNA-binding transcription factor activity, RNA polymerase II-specific"/>
    <property type="evidence" value="ECO:0007669"/>
    <property type="project" value="InterPro"/>
</dbReference>
<feature type="region of interest" description="Disordered" evidence="3">
    <location>
        <begin position="1"/>
        <end position="33"/>
    </location>
</feature>
<dbReference type="InterPro" id="IPR001138">
    <property type="entry name" value="Zn2Cys6_DnaBD"/>
</dbReference>
<dbReference type="CDD" id="cd12148">
    <property type="entry name" value="fungal_TF_MHR"/>
    <property type="match status" value="1"/>
</dbReference>
<name>A0A9P4K418_9PLEO</name>
<dbReference type="SUPFAM" id="SSF57701">
    <property type="entry name" value="Zn2/Cys6 DNA-binding domain"/>
    <property type="match status" value="1"/>
</dbReference>
<dbReference type="Pfam" id="PF04082">
    <property type="entry name" value="Fungal_trans"/>
    <property type="match status" value="1"/>
</dbReference>
<dbReference type="PROSITE" id="PS50048">
    <property type="entry name" value="ZN2_CY6_FUNGAL_2"/>
    <property type="match status" value="1"/>
</dbReference>
<keyword evidence="2" id="KW-0539">Nucleus</keyword>
<evidence type="ECO:0000256" key="3">
    <source>
        <dbReference type="SAM" id="MobiDB-lite"/>
    </source>
</evidence>
<sequence length="793" mass="88152">MSPFASPASGSKVAIPRLQRPGHTGATPRDRRRVSRACTACRSHKIKCTGDTPRCRHCQVAGRECVYVLPRRDKLRIVTERCVQMAELLNGLRARTGEEDSARIADLLEAVEEDISEMRQTPTSSNPDTDADETRAAGEASRLGSMNSLATESLDLLEENLLRDETARATGFVGKNSEVQWLRSIIQQLEKEESAKATSQSSFPGAVPSRRGSANIGSVEQVTSFSFYLDSDGVDVNPDFLDPYELPSPETVERLLDYYFQTVHEAFPIFSRTVFLDKIGRYLERLKTGTAESNPLSHKWLAILNLVLAIGARYSHLVQASWQGEERDHLSYHARARFLALGPSALTNHPDVNQIQITGLLSFYYISTGQVSRSWVMMGVALRFAFALGLHIRNEDPSTSLFRREMLVRVWWSLYSLERLLSAITGRPSMIVDGCCSVPLPIPVAEDQLTQKAEDAERLRKVPSNTPAASSSTIASSFSTTSMGRLLIPINPNSIPEANPGSFFRAIVQMGLITQNVILTLYSTGTVVRSLGDVQNDIVGFVQRLDQWSASLPPEFDFQTQRLGPSRFSDRHARERMILGLHFCSARILLTRPCLGGLGQIPTDSNVSQAFILRMAKICVEAAKTAADFLPDQPFPLFIYEKGPWWSIVHYLMQAVSIFLLTILHSSTTTQDRAMLSEYSKKLIRWLRTMPDPLAERGYRLSFSTFEAVAGCFLLDVADLQAEDAAIFPRRSEQNVYNAGFTGGLDPFLESQFVARSISGMGVEGGSPVFDAFDPLAPPMESPFEHSYFHLQE</sequence>
<reference evidence="6" key="1">
    <citation type="journal article" date="2020" name="Stud. Mycol.">
        <title>101 Dothideomycetes genomes: A test case for predicting lifestyles and emergence of pathogens.</title>
        <authorList>
            <person name="Haridas S."/>
            <person name="Albert R."/>
            <person name="Binder M."/>
            <person name="Bloem J."/>
            <person name="LaButti K."/>
            <person name="Salamov A."/>
            <person name="Andreopoulos B."/>
            <person name="Baker S."/>
            <person name="Barry K."/>
            <person name="Bills G."/>
            <person name="Bluhm B."/>
            <person name="Cannon C."/>
            <person name="Castanera R."/>
            <person name="Culley D."/>
            <person name="Daum C."/>
            <person name="Ezra D."/>
            <person name="Gonzalez J."/>
            <person name="Henrissat B."/>
            <person name="Kuo A."/>
            <person name="Liang C."/>
            <person name="Lipzen A."/>
            <person name="Lutzoni F."/>
            <person name="Magnuson J."/>
            <person name="Mondo S."/>
            <person name="Nolan M."/>
            <person name="Ohm R."/>
            <person name="Pangilinan J."/>
            <person name="Park H.-J."/>
            <person name="Ramirez L."/>
            <person name="Alfaro M."/>
            <person name="Sun H."/>
            <person name="Tritt A."/>
            <person name="Yoshinaga Y."/>
            <person name="Zwiers L.-H."/>
            <person name="Turgeon B."/>
            <person name="Goodwin S."/>
            <person name="Spatafora J."/>
            <person name="Crous P."/>
            <person name="Grigoriev I."/>
        </authorList>
    </citation>
    <scope>NUCLEOTIDE SEQUENCE [LARGE SCALE GENOMIC DNA]</scope>
    <source>
        <strain evidence="6">CBS 304.66</strain>
    </source>
</reference>
<dbReference type="InterPro" id="IPR053230">
    <property type="entry name" value="Trans_reg_galc"/>
</dbReference>
<dbReference type="GO" id="GO:0003677">
    <property type="term" value="F:DNA binding"/>
    <property type="evidence" value="ECO:0007669"/>
    <property type="project" value="InterPro"/>
</dbReference>
<dbReference type="Pfam" id="PF00172">
    <property type="entry name" value="Zn_clus"/>
    <property type="match status" value="1"/>
</dbReference>
<dbReference type="Proteomes" id="UP000800093">
    <property type="component" value="Unassembled WGS sequence"/>
</dbReference>
<organism evidence="5 6">
    <name type="scientific">Lojkania enalia</name>
    <dbReference type="NCBI Taxonomy" id="147567"/>
    <lineage>
        <taxon>Eukaryota</taxon>
        <taxon>Fungi</taxon>
        <taxon>Dikarya</taxon>
        <taxon>Ascomycota</taxon>
        <taxon>Pezizomycotina</taxon>
        <taxon>Dothideomycetes</taxon>
        <taxon>Pleosporomycetidae</taxon>
        <taxon>Pleosporales</taxon>
        <taxon>Pleosporales incertae sedis</taxon>
        <taxon>Lojkania</taxon>
    </lineage>
</organism>
<accession>A0A9P4K418</accession>
<dbReference type="AlphaFoldDB" id="A0A9P4K418"/>
<evidence type="ECO:0000256" key="2">
    <source>
        <dbReference type="ARBA" id="ARBA00023242"/>
    </source>
</evidence>
<dbReference type="InterPro" id="IPR036864">
    <property type="entry name" value="Zn2-C6_fun-type_DNA-bd_sf"/>
</dbReference>
<dbReference type="OrthoDB" id="5296287at2759"/>
<protein>
    <recommendedName>
        <fullName evidence="4">Zn(2)-C6 fungal-type domain-containing protein</fullName>
    </recommendedName>
</protein>
<dbReference type="InterPro" id="IPR007219">
    <property type="entry name" value="XnlR_reg_dom"/>
</dbReference>
<dbReference type="SMART" id="SM00066">
    <property type="entry name" value="GAL4"/>
    <property type="match status" value="1"/>
</dbReference>
<evidence type="ECO:0000313" key="6">
    <source>
        <dbReference type="Proteomes" id="UP000800093"/>
    </source>
</evidence>